<reference evidence="2" key="2">
    <citation type="submission" date="2022-10" db="EMBL/GenBank/DDBJ databases">
        <authorList>
            <consortium name="ENA_rothamsted_submissions"/>
            <consortium name="culmorum"/>
            <person name="King R."/>
        </authorList>
    </citation>
    <scope>NUCLEOTIDE SEQUENCE</scope>
</reference>
<dbReference type="GO" id="GO:0005576">
    <property type="term" value="C:extracellular region"/>
    <property type="evidence" value="ECO:0007669"/>
    <property type="project" value="InterPro"/>
</dbReference>
<evidence type="ECO:0000259" key="1">
    <source>
        <dbReference type="PROSITE" id="PS50940"/>
    </source>
</evidence>
<dbReference type="OrthoDB" id="6020543at2759"/>
<name>A0A9N9RX99_9DIPT</name>
<gene>
    <name evidence="2" type="ORF">CHIRRI_LOCUS7427</name>
</gene>
<dbReference type="EMBL" id="OU895878">
    <property type="protein sequence ID" value="CAG9804544.1"/>
    <property type="molecule type" value="Genomic_DNA"/>
</dbReference>
<dbReference type="Pfam" id="PF01607">
    <property type="entry name" value="CBM_14"/>
    <property type="match status" value="1"/>
</dbReference>
<organism evidence="2 3">
    <name type="scientific">Chironomus riparius</name>
    <dbReference type="NCBI Taxonomy" id="315576"/>
    <lineage>
        <taxon>Eukaryota</taxon>
        <taxon>Metazoa</taxon>
        <taxon>Ecdysozoa</taxon>
        <taxon>Arthropoda</taxon>
        <taxon>Hexapoda</taxon>
        <taxon>Insecta</taxon>
        <taxon>Pterygota</taxon>
        <taxon>Neoptera</taxon>
        <taxon>Endopterygota</taxon>
        <taxon>Diptera</taxon>
        <taxon>Nematocera</taxon>
        <taxon>Chironomoidea</taxon>
        <taxon>Chironomidae</taxon>
        <taxon>Chironominae</taxon>
        <taxon>Chironomus</taxon>
    </lineage>
</organism>
<feature type="domain" description="Chitin-binding type-2" evidence="1">
    <location>
        <begin position="114"/>
        <end position="177"/>
    </location>
</feature>
<dbReference type="InterPro" id="IPR002557">
    <property type="entry name" value="Chitin-bd_dom"/>
</dbReference>
<accession>A0A9N9RX99</accession>
<dbReference type="Proteomes" id="UP001153620">
    <property type="component" value="Chromosome 2"/>
</dbReference>
<dbReference type="GO" id="GO:0008061">
    <property type="term" value="F:chitin binding"/>
    <property type="evidence" value="ECO:0007669"/>
    <property type="project" value="InterPro"/>
</dbReference>
<protein>
    <recommendedName>
        <fullName evidence="1">Chitin-binding type-2 domain-containing protein</fullName>
    </recommendedName>
</protein>
<proteinExistence type="predicted"/>
<dbReference type="SUPFAM" id="SSF57625">
    <property type="entry name" value="Invertebrate chitin-binding proteins"/>
    <property type="match status" value="2"/>
</dbReference>
<keyword evidence="3" id="KW-1185">Reference proteome</keyword>
<dbReference type="Gene3D" id="2.170.140.10">
    <property type="entry name" value="Chitin binding domain"/>
    <property type="match status" value="2"/>
</dbReference>
<dbReference type="PROSITE" id="PS50940">
    <property type="entry name" value="CHIT_BIND_II"/>
    <property type="match status" value="1"/>
</dbReference>
<reference evidence="2" key="1">
    <citation type="submission" date="2022-01" db="EMBL/GenBank/DDBJ databases">
        <authorList>
            <person name="King R."/>
        </authorList>
    </citation>
    <scope>NUCLEOTIDE SEQUENCE</scope>
</reference>
<dbReference type="InterPro" id="IPR036508">
    <property type="entry name" value="Chitin-bd_dom_sf"/>
</dbReference>
<evidence type="ECO:0000313" key="3">
    <source>
        <dbReference type="Proteomes" id="UP001153620"/>
    </source>
</evidence>
<dbReference type="AlphaFoldDB" id="A0A9N9RX99"/>
<evidence type="ECO:0000313" key="2">
    <source>
        <dbReference type="EMBL" id="CAG9804544.1"/>
    </source>
</evidence>
<dbReference type="SMART" id="SM00494">
    <property type="entry name" value="ChtBD2"/>
    <property type="match status" value="2"/>
</dbReference>
<sequence>MNFHLVLKLKSKEVKKREMKRINLITFALSCILIKIESLDVTPTEVCTDTRTKDYFCSDNVTCTGTEVIYCAGSQASQAITYSCGSNSLCQISDDGDYCAESCGSTNSNNNNPDFTCTGLGYYPNPYDCTSYYFCSLNSDKTQFVATLYNCPSGNVFSPSSATYCTRKNIIINNCITADCGRTNSSKYIQLQYGFNKQYYALCAPDATLPTPIVYVFVCPTNSLPKLNTNPPKCSYTCWRAGFFQNNLDKSKYFECYWNNLRLESIERRCPSGSTFDATVSQCKVELRTMNAAISNILNENGDNDS</sequence>